<dbReference type="Pfam" id="PF00004">
    <property type="entry name" value="AAA"/>
    <property type="match status" value="2"/>
</dbReference>
<dbReference type="PANTHER" id="PTHR23070">
    <property type="entry name" value="BCS1 AAA-TYPE ATPASE"/>
    <property type="match status" value="1"/>
</dbReference>
<accession>A0A364N5M2</accession>
<keyword evidence="16" id="KW-1185">Reference proteome</keyword>
<evidence type="ECO:0000259" key="14">
    <source>
        <dbReference type="SMART" id="SM01024"/>
    </source>
</evidence>
<dbReference type="Proteomes" id="UP000249619">
    <property type="component" value="Unassembled WGS sequence"/>
</dbReference>
<sequence length="588" mass="64999">MATFNSGMRQPSYTIGENVSDLQITVHRIHGDSDRALAALSRGMRQPSLPENASDQIWPERLDTPGYIPHHLKRSASGQFPILEVIQRLLYRLRPSGLGNLERLLAIIGLYQAICPLYTHLKDLFIWAFTVHVTIPEYDPIAKDVIAWVGSEVVANSHSQSAMLVTGGISDPREDYLKRVLGPSGGGPVMDEKDDDVFCLPPIGTRIFWVGFRPFLLSRRGGNISRKNQAGPRITINHNSQLQELVTLTTLGWSLKPIHAFTSLCREFRVKNSTGTTTVYFAGDSNDQYHGVWQSVSKAIRKLDTIDMDEYTKLNVVQDAERYYSERSRSYFADCGIPNRRGYLFHGPPGTGKSSFCAALAGHLKCDIYHINLTNGSISDSGLQNLFLGLPRKCIVVLEDIDSAGIGRENSSSKEAPKAPVLTGFNSEETLVSFPPPARRSMVTLSGLLNAIDGNASQEGRLLVMTSNTPDALDPALTRPGRIDKKVYFGNMTASSAKGIFRRLIGRSPLAHEKGFTPSEVDGWAEEFAEKVPENFFSPAQVQNFLQDCDGDPIKVLADIEAWVAQNRPISSKTRDLEKHPNSVETTI</sequence>
<dbReference type="SMART" id="SM00382">
    <property type="entry name" value="AAA"/>
    <property type="match status" value="1"/>
</dbReference>
<dbReference type="SUPFAM" id="SSF52540">
    <property type="entry name" value="P-loop containing nucleoside triphosphate hydrolases"/>
    <property type="match status" value="1"/>
</dbReference>
<evidence type="ECO:0000259" key="13">
    <source>
        <dbReference type="SMART" id="SM00382"/>
    </source>
</evidence>
<evidence type="ECO:0000256" key="12">
    <source>
        <dbReference type="RuleBase" id="RU003651"/>
    </source>
</evidence>
<dbReference type="InterPro" id="IPR003960">
    <property type="entry name" value="ATPase_AAA_CS"/>
</dbReference>
<evidence type="ECO:0000256" key="8">
    <source>
        <dbReference type="ARBA" id="ARBA00022989"/>
    </source>
</evidence>
<keyword evidence="4 12" id="KW-0547">Nucleotide-binding</keyword>
<dbReference type="GO" id="GO:0005743">
    <property type="term" value="C:mitochondrial inner membrane"/>
    <property type="evidence" value="ECO:0007669"/>
    <property type="project" value="UniProtKB-SubCell"/>
</dbReference>
<dbReference type="EMBL" id="QGDH01000048">
    <property type="protein sequence ID" value="RAR12638.1"/>
    <property type="molecule type" value="Genomic_DNA"/>
</dbReference>
<comment type="subcellular location">
    <subcellularLocation>
        <location evidence="1">Mitochondrion inner membrane</location>
        <topology evidence="1">Single-pass membrane protein</topology>
    </subcellularLocation>
</comment>
<feature type="domain" description="BCS1 N-terminal" evidence="14">
    <location>
        <begin position="106"/>
        <end position="306"/>
    </location>
</feature>
<reference evidence="16" key="1">
    <citation type="submission" date="2018-05" db="EMBL/GenBank/DDBJ databases">
        <title>Draft genome sequence of Stemphylium lycopersici strain CIDEFI 213.</title>
        <authorList>
            <person name="Medina R."/>
            <person name="Franco M.E.E."/>
            <person name="Lucentini C.G."/>
            <person name="Saparrat M.C.N."/>
            <person name="Balatti P.A."/>
        </authorList>
    </citation>
    <scope>NUCLEOTIDE SEQUENCE [LARGE SCALE GENOMIC DNA]</scope>
    <source>
        <strain evidence="16">CIDEFI 213</strain>
    </source>
</reference>
<dbReference type="GO" id="GO:0016887">
    <property type="term" value="F:ATP hydrolysis activity"/>
    <property type="evidence" value="ECO:0007669"/>
    <property type="project" value="InterPro"/>
</dbReference>
<proteinExistence type="inferred from homology"/>
<dbReference type="Pfam" id="PF25426">
    <property type="entry name" value="AAA_lid_BCS1"/>
    <property type="match status" value="1"/>
</dbReference>
<evidence type="ECO:0000313" key="15">
    <source>
        <dbReference type="EMBL" id="RAR12638.1"/>
    </source>
</evidence>
<dbReference type="InterPro" id="IPR027417">
    <property type="entry name" value="P-loop_NTPase"/>
</dbReference>
<keyword evidence="5" id="KW-0999">Mitochondrion inner membrane</keyword>
<evidence type="ECO:0000256" key="3">
    <source>
        <dbReference type="ARBA" id="ARBA00022692"/>
    </source>
</evidence>
<evidence type="ECO:0000256" key="5">
    <source>
        <dbReference type="ARBA" id="ARBA00022792"/>
    </source>
</evidence>
<dbReference type="InterPro" id="IPR003959">
    <property type="entry name" value="ATPase_AAA_core"/>
</dbReference>
<dbReference type="InterPro" id="IPR014851">
    <property type="entry name" value="BCS1_N"/>
</dbReference>
<comment type="similarity">
    <text evidence="2">Belongs to the AAA ATPase family. BCS1 subfamily.</text>
</comment>
<evidence type="ECO:0000256" key="7">
    <source>
        <dbReference type="ARBA" id="ARBA00022840"/>
    </source>
</evidence>
<gene>
    <name evidence="15" type="ORF">DDE83_004035</name>
</gene>
<dbReference type="Gene3D" id="3.40.50.300">
    <property type="entry name" value="P-loop containing nucleotide triphosphate hydrolases"/>
    <property type="match status" value="1"/>
</dbReference>
<evidence type="ECO:0000256" key="11">
    <source>
        <dbReference type="ARBA" id="ARBA00048778"/>
    </source>
</evidence>
<dbReference type="GO" id="GO:0005524">
    <property type="term" value="F:ATP binding"/>
    <property type="evidence" value="ECO:0007669"/>
    <property type="project" value="UniProtKB-KW"/>
</dbReference>
<evidence type="ECO:0000256" key="6">
    <source>
        <dbReference type="ARBA" id="ARBA00022801"/>
    </source>
</evidence>
<dbReference type="PROSITE" id="PS00674">
    <property type="entry name" value="AAA"/>
    <property type="match status" value="1"/>
</dbReference>
<name>A0A364N5M2_STELY</name>
<keyword evidence="3" id="KW-0812">Transmembrane</keyword>
<dbReference type="AlphaFoldDB" id="A0A364N5M2"/>
<dbReference type="InterPro" id="IPR003593">
    <property type="entry name" value="AAA+_ATPase"/>
</dbReference>
<evidence type="ECO:0000256" key="2">
    <source>
        <dbReference type="ARBA" id="ARBA00007448"/>
    </source>
</evidence>
<comment type="catalytic activity">
    <reaction evidence="11">
        <text>ATP + H2O = ADP + phosphate + H(+)</text>
        <dbReference type="Rhea" id="RHEA:13065"/>
        <dbReference type="ChEBI" id="CHEBI:15377"/>
        <dbReference type="ChEBI" id="CHEBI:15378"/>
        <dbReference type="ChEBI" id="CHEBI:30616"/>
        <dbReference type="ChEBI" id="CHEBI:43474"/>
        <dbReference type="ChEBI" id="CHEBI:456216"/>
    </reaction>
    <physiologicalReaction direction="left-to-right" evidence="11">
        <dbReference type="Rhea" id="RHEA:13066"/>
    </physiologicalReaction>
</comment>
<evidence type="ECO:0000313" key="16">
    <source>
        <dbReference type="Proteomes" id="UP000249619"/>
    </source>
</evidence>
<dbReference type="InterPro" id="IPR057495">
    <property type="entry name" value="AAA_lid_BCS1"/>
</dbReference>
<keyword evidence="6 15" id="KW-0378">Hydrolase</keyword>
<evidence type="ECO:0000256" key="4">
    <source>
        <dbReference type="ARBA" id="ARBA00022741"/>
    </source>
</evidence>
<dbReference type="Pfam" id="PF08740">
    <property type="entry name" value="BCS1_N"/>
    <property type="match status" value="1"/>
</dbReference>
<keyword evidence="9" id="KW-0496">Mitochondrion</keyword>
<evidence type="ECO:0000256" key="10">
    <source>
        <dbReference type="ARBA" id="ARBA00023136"/>
    </source>
</evidence>
<feature type="domain" description="AAA+ ATPase" evidence="13">
    <location>
        <begin position="339"/>
        <end position="493"/>
    </location>
</feature>
<organism evidence="15 16">
    <name type="scientific">Stemphylium lycopersici</name>
    <name type="common">Tomato gray leaf spot disease fungus</name>
    <name type="synonym">Thyrospora lycopersici</name>
    <dbReference type="NCBI Taxonomy" id="183478"/>
    <lineage>
        <taxon>Eukaryota</taxon>
        <taxon>Fungi</taxon>
        <taxon>Dikarya</taxon>
        <taxon>Ascomycota</taxon>
        <taxon>Pezizomycotina</taxon>
        <taxon>Dothideomycetes</taxon>
        <taxon>Pleosporomycetidae</taxon>
        <taxon>Pleosporales</taxon>
        <taxon>Pleosporineae</taxon>
        <taxon>Pleosporaceae</taxon>
        <taxon>Stemphylium</taxon>
    </lineage>
</organism>
<evidence type="ECO:0000256" key="1">
    <source>
        <dbReference type="ARBA" id="ARBA00004434"/>
    </source>
</evidence>
<keyword evidence="10" id="KW-0472">Membrane</keyword>
<comment type="caution">
    <text evidence="15">The sequence shown here is derived from an EMBL/GenBank/DDBJ whole genome shotgun (WGS) entry which is preliminary data.</text>
</comment>
<dbReference type="SMART" id="SM01024">
    <property type="entry name" value="BCS1_N"/>
    <property type="match status" value="1"/>
</dbReference>
<dbReference type="InterPro" id="IPR050747">
    <property type="entry name" value="Mitochondrial_chaperone_BCS1"/>
</dbReference>
<protein>
    <submittedName>
        <fullName evidence="15">P-loop containing nucleoside triphosphate hydrolase protein</fullName>
    </submittedName>
</protein>
<keyword evidence="7 12" id="KW-0067">ATP-binding</keyword>
<keyword evidence="8" id="KW-1133">Transmembrane helix</keyword>
<evidence type="ECO:0000256" key="9">
    <source>
        <dbReference type="ARBA" id="ARBA00023128"/>
    </source>
</evidence>
<dbReference type="STRING" id="183478.A0A364N5M2"/>